<feature type="region of interest" description="Disordered" evidence="1">
    <location>
        <begin position="1"/>
        <end position="22"/>
    </location>
</feature>
<reference evidence="2 3" key="1">
    <citation type="submission" date="2016-10" db="EMBL/GenBank/DDBJ databases">
        <title>Draft genome sequence of Coniochaeta ligniaria NRRL30616, a lignocellulolytic fungus for bioabatement of inhibitors in plant biomass hydrolysates.</title>
        <authorList>
            <consortium name="DOE Joint Genome Institute"/>
            <person name="Jimenez D.J."/>
            <person name="Hector R.E."/>
            <person name="Riley R."/>
            <person name="Sun H."/>
            <person name="Grigoriev I.V."/>
            <person name="Van Elsas J.D."/>
            <person name="Nichols N.N."/>
        </authorList>
    </citation>
    <scope>NUCLEOTIDE SEQUENCE [LARGE SCALE GENOMIC DNA]</scope>
    <source>
        <strain evidence="2 3">NRRL 30616</strain>
    </source>
</reference>
<dbReference type="AlphaFoldDB" id="A0A1J7JJM4"/>
<dbReference type="Proteomes" id="UP000182658">
    <property type="component" value="Unassembled WGS sequence"/>
</dbReference>
<evidence type="ECO:0000313" key="2">
    <source>
        <dbReference type="EMBL" id="OIW30032.1"/>
    </source>
</evidence>
<keyword evidence="3" id="KW-1185">Reference proteome</keyword>
<evidence type="ECO:0000256" key="1">
    <source>
        <dbReference type="SAM" id="MobiDB-lite"/>
    </source>
</evidence>
<protein>
    <recommendedName>
        <fullName evidence="4">BTB domain-containing protein</fullName>
    </recommendedName>
</protein>
<evidence type="ECO:0000313" key="3">
    <source>
        <dbReference type="Proteomes" id="UP000182658"/>
    </source>
</evidence>
<evidence type="ECO:0008006" key="4">
    <source>
        <dbReference type="Google" id="ProtNLM"/>
    </source>
</evidence>
<dbReference type="OrthoDB" id="5275938at2759"/>
<dbReference type="InParanoid" id="A0A1J7JJM4"/>
<accession>A0A1J7JJM4</accession>
<dbReference type="EMBL" id="KV875097">
    <property type="protein sequence ID" value="OIW30032.1"/>
    <property type="molecule type" value="Genomic_DNA"/>
</dbReference>
<dbReference type="STRING" id="1408157.A0A1J7JJM4"/>
<name>A0A1J7JJM4_9PEZI</name>
<organism evidence="2 3">
    <name type="scientific">Coniochaeta ligniaria NRRL 30616</name>
    <dbReference type="NCBI Taxonomy" id="1408157"/>
    <lineage>
        <taxon>Eukaryota</taxon>
        <taxon>Fungi</taxon>
        <taxon>Dikarya</taxon>
        <taxon>Ascomycota</taxon>
        <taxon>Pezizomycotina</taxon>
        <taxon>Sordariomycetes</taxon>
        <taxon>Sordariomycetidae</taxon>
        <taxon>Coniochaetales</taxon>
        <taxon>Coniochaetaceae</taxon>
        <taxon>Coniochaeta</taxon>
    </lineage>
</organism>
<gene>
    <name evidence="2" type="ORF">CONLIGDRAFT_632143</name>
</gene>
<proteinExistence type="predicted"/>
<sequence length="78" mass="8330">MGLFGEPKASTPTVGDLVPGNTKTPDLIIFEEDGDLRLEVGPERMPMIVCPKALARASPVFKRILFGGFAESKPADGE</sequence>